<protein>
    <submittedName>
        <fullName evidence="1">Uncharacterized protein</fullName>
    </submittedName>
</protein>
<dbReference type="HOGENOM" id="CLU_2172090_0_0_1"/>
<organism evidence="1 2">
    <name type="scientific">Pisolithus tinctorius Marx 270</name>
    <dbReference type="NCBI Taxonomy" id="870435"/>
    <lineage>
        <taxon>Eukaryota</taxon>
        <taxon>Fungi</taxon>
        <taxon>Dikarya</taxon>
        <taxon>Basidiomycota</taxon>
        <taxon>Agaricomycotina</taxon>
        <taxon>Agaricomycetes</taxon>
        <taxon>Agaricomycetidae</taxon>
        <taxon>Boletales</taxon>
        <taxon>Sclerodermatineae</taxon>
        <taxon>Pisolithaceae</taxon>
        <taxon>Pisolithus</taxon>
    </lineage>
</organism>
<evidence type="ECO:0000313" key="1">
    <source>
        <dbReference type="EMBL" id="KIO12114.1"/>
    </source>
</evidence>
<dbReference type="OrthoDB" id="2671422at2759"/>
<name>A0A0C3PTQ5_PISTI</name>
<dbReference type="EMBL" id="KN831948">
    <property type="protein sequence ID" value="KIO12114.1"/>
    <property type="molecule type" value="Genomic_DNA"/>
</dbReference>
<dbReference type="InParanoid" id="A0A0C3PTQ5"/>
<accession>A0A0C3PTQ5</accession>
<gene>
    <name evidence="1" type="ORF">M404DRAFT_19959</name>
</gene>
<sequence length="110" mass="11903">MAVPSTNIEYMWAVIGGLVTGIYQDLDCPHMECGRALPPLPIAIQCISKWEAQLVCRTLQPIMNTLPANLSPTQLLAALGNSRNMQNLLHDDEGFHAVVIGAPPGVHCTK</sequence>
<keyword evidence="2" id="KW-1185">Reference proteome</keyword>
<reference evidence="2" key="2">
    <citation type="submission" date="2015-01" db="EMBL/GenBank/DDBJ databases">
        <title>Evolutionary Origins and Diversification of the Mycorrhizal Mutualists.</title>
        <authorList>
            <consortium name="DOE Joint Genome Institute"/>
            <consortium name="Mycorrhizal Genomics Consortium"/>
            <person name="Kohler A."/>
            <person name="Kuo A."/>
            <person name="Nagy L.G."/>
            <person name="Floudas D."/>
            <person name="Copeland A."/>
            <person name="Barry K.W."/>
            <person name="Cichocki N."/>
            <person name="Veneault-Fourrey C."/>
            <person name="LaButti K."/>
            <person name="Lindquist E.A."/>
            <person name="Lipzen A."/>
            <person name="Lundell T."/>
            <person name="Morin E."/>
            <person name="Murat C."/>
            <person name="Riley R."/>
            <person name="Ohm R."/>
            <person name="Sun H."/>
            <person name="Tunlid A."/>
            <person name="Henrissat B."/>
            <person name="Grigoriev I.V."/>
            <person name="Hibbett D.S."/>
            <person name="Martin F."/>
        </authorList>
    </citation>
    <scope>NUCLEOTIDE SEQUENCE [LARGE SCALE GENOMIC DNA]</scope>
    <source>
        <strain evidence="2">Marx 270</strain>
    </source>
</reference>
<reference evidence="1 2" key="1">
    <citation type="submission" date="2014-04" db="EMBL/GenBank/DDBJ databases">
        <authorList>
            <consortium name="DOE Joint Genome Institute"/>
            <person name="Kuo A."/>
            <person name="Kohler A."/>
            <person name="Costa M.D."/>
            <person name="Nagy L.G."/>
            <person name="Floudas D."/>
            <person name="Copeland A."/>
            <person name="Barry K.W."/>
            <person name="Cichocki N."/>
            <person name="Veneault-Fourrey C."/>
            <person name="LaButti K."/>
            <person name="Lindquist E.A."/>
            <person name="Lipzen A."/>
            <person name="Lundell T."/>
            <person name="Morin E."/>
            <person name="Murat C."/>
            <person name="Sun H."/>
            <person name="Tunlid A."/>
            <person name="Henrissat B."/>
            <person name="Grigoriev I.V."/>
            <person name="Hibbett D.S."/>
            <person name="Martin F."/>
            <person name="Nordberg H.P."/>
            <person name="Cantor M.N."/>
            <person name="Hua S.X."/>
        </authorList>
    </citation>
    <scope>NUCLEOTIDE SEQUENCE [LARGE SCALE GENOMIC DNA]</scope>
    <source>
        <strain evidence="1 2">Marx 270</strain>
    </source>
</reference>
<dbReference type="Proteomes" id="UP000054217">
    <property type="component" value="Unassembled WGS sequence"/>
</dbReference>
<dbReference type="AlphaFoldDB" id="A0A0C3PTQ5"/>
<evidence type="ECO:0000313" key="2">
    <source>
        <dbReference type="Proteomes" id="UP000054217"/>
    </source>
</evidence>
<proteinExistence type="predicted"/>